<dbReference type="EMBL" id="MU858095">
    <property type="protein sequence ID" value="KAK4214378.1"/>
    <property type="molecule type" value="Genomic_DNA"/>
</dbReference>
<evidence type="ECO:0000313" key="3">
    <source>
        <dbReference type="Proteomes" id="UP001301769"/>
    </source>
</evidence>
<sequence>MAHLTLIFLATAILATIHLSAAATSFGGVNHYFLAALSPTERRSIISTLHDAKVRVIRTFVRPEDAFDIEKGNAKDKFPDLESPLGTFDTKILDRYDDMLYDVHRISGGQMQVLLSLHDANMIAGHTEPCDAYCQYMKQQGMDWGKFYTDASLRLAFKTRLRTILVTYKSKNFGGRTRSWSQLSEVLFGIDLQNEPGVGNKQDLVIGTGWICDMSTHLRSLLAPNIAVATGGIGGGLNGTNNFPDEVFSCPAVDIISLHGYFSRSSGATSAGQPWCNLLSSSDPGTLLGRAKAAGKLVMAEEWAYNKVATGIKKEDITAQGHALNALGIPWTYWDVMTGNEECQGWCQDKEVSVTLGGSPSGAWDALKNVLGEAGRVPLADGQDWSQFLGTASGGVSITDGTCGKGPGGGGGGGGGCTWGCLGWDCSAQNLCQGDLECNGSRKCSSCTWGCAGWTCSSSSPCKDQLQCISGTCQKCVWGCLGWSCNANTPCSGEFECISGVCKPCTWGCRGWSCSTSSPCKSGYRCDGGVCKR</sequence>
<dbReference type="InterPro" id="IPR017853">
    <property type="entry name" value="GH"/>
</dbReference>
<feature type="chain" id="PRO_5042951960" evidence="1">
    <location>
        <begin position="23"/>
        <end position="533"/>
    </location>
</feature>
<gene>
    <name evidence="2" type="ORF">QBC37DRAFT_421490</name>
</gene>
<keyword evidence="1" id="KW-0732">Signal</keyword>
<accession>A0AAN6Y943</accession>
<organism evidence="2 3">
    <name type="scientific">Rhypophila decipiens</name>
    <dbReference type="NCBI Taxonomy" id="261697"/>
    <lineage>
        <taxon>Eukaryota</taxon>
        <taxon>Fungi</taxon>
        <taxon>Dikarya</taxon>
        <taxon>Ascomycota</taxon>
        <taxon>Pezizomycotina</taxon>
        <taxon>Sordariomycetes</taxon>
        <taxon>Sordariomycetidae</taxon>
        <taxon>Sordariales</taxon>
        <taxon>Naviculisporaceae</taxon>
        <taxon>Rhypophila</taxon>
    </lineage>
</organism>
<evidence type="ECO:0000256" key="1">
    <source>
        <dbReference type="SAM" id="SignalP"/>
    </source>
</evidence>
<dbReference type="SUPFAM" id="SSF51445">
    <property type="entry name" value="(Trans)glycosidases"/>
    <property type="match status" value="1"/>
</dbReference>
<proteinExistence type="predicted"/>
<feature type="signal peptide" evidence="1">
    <location>
        <begin position="1"/>
        <end position="22"/>
    </location>
</feature>
<dbReference type="Proteomes" id="UP001301769">
    <property type="component" value="Unassembled WGS sequence"/>
</dbReference>
<reference evidence="2" key="2">
    <citation type="submission" date="2023-05" db="EMBL/GenBank/DDBJ databases">
        <authorList>
            <consortium name="Lawrence Berkeley National Laboratory"/>
            <person name="Steindorff A."/>
            <person name="Hensen N."/>
            <person name="Bonometti L."/>
            <person name="Westerberg I."/>
            <person name="Brannstrom I.O."/>
            <person name="Guillou S."/>
            <person name="Cros-Aarteil S."/>
            <person name="Calhoun S."/>
            <person name="Haridas S."/>
            <person name="Kuo A."/>
            <person name="Mondo S."/>
            <person name="Pangilinan J."/>
            <person name="Riley R."/>
            <person name="Labutti K."/>
            <person name="Andreopoulos B."/>
            <person name="Lipzen A."/>
            <person name="Chen C."/>
            <person name="Yanf M."/>
            <person name="Daum C."/>
            <person name="Ng V."/>
            <person name="Clum A."/>
            <person name="Ohm R."/>
            <person name="Martin F."/>
            <person name="Silar P."/>
            <person name="Natvig D."/>
            <person name="Lalanne C."/>
            <person name="Gautier V."/>
            <person name="Ament-Velasquez S.L."/>
            <person name="Kruys A."/>
            <person name="Hutchinson M.I."/>
            <person name="Powell A.J."/>
            <person name="Barry K."/>
            <person name="Miller A.N."/>
            <person name="Grigoriev I.V."/>
            <person name="Debuchy R."/>
            <person name="Gladieux P."/>
            <person name="Thoren M.H."/>
            <person name="Johannesson H."/>
        </authorList>
    </citation>
    <scope>NUCLEOTIDE SEQUENCE</scope>
    <source>
        <strain evidence="2">PSN293</strain>
    </source>
</reference>
<keyword evidence="2" id="KW-0378">Hydrolase</keyword>
<dbReference type="GO" id="GO:0016787">
    <property type="term" value="F:hydrolase activity"/>
    <property type="evidence" value="ECO:0007669"/>
    <property type="project" value="UniProtKB-KW"/>
</dbReference>
<dbReference type="Gene3D" id="3.20.20.80">
    <property type="entry name" value="Glycosidases"/>
    <property type="match status" value="1"/>
</dbReference>
<name>A0AAN6Y943_9PEZI</name>
<comment type="caution">
    <text evidence="2">The sequence shown here is derived from an EMBL/GenBank/DDBJ whole genome shotgun (WGS) entry which is preliminary data.</text>
</comment>
<protein>
    <submittedName>
        <fullName evidence="2">Glycoside hydrolase superfamily</fullName>
    </submittedName>
</protein>
<reference evidence="2" key="1">
    <citation type="journal article" date="2023" name="Mol. Phylogenet. Evol.">
        <title>Genome-scale phylogeny and comparative genomics of the fungal order Sordariales.</title>
        <authorList>
            <person name="Hensen N."/>
            <person name="Bonometti L."/>
            <person name="Westerberg I."/>
            <person name="Brannstrom I.O."/>
            <person name="Guillou S."/>
            <person name="Cros-Aarteil S."/>
            <person name="Calhoun S."/>
            <person name="Haridas S."/>
            <person name="Kuo A."/>
            <person name="Mondo S."/>
            <person name="Pangilinan J."/>
            <person name="Riley R."/>
            <person name="LaButti K."/>
            <person name="Andreopoulos B."/>
            <person name="Lipzen A."/>
            <person name="Chen C."/>
            <person name="Yan M."/>
            <person name="Daum C."/>
            <person name="Ng V."/>
            <person name="Clum A."/>
            <person name="Steindorff A."/>
            <person name="Ohm R.A."/>
            <person name="Martin F."/>
            <person name="Silar P."/>
            <person name="Natvig D.O."/>
            <person name="Lalanne C."/>
            <person name="Gautier V."/>
            <person name="Ament-Velasquez S.L."/>
            <person name="Kruys A."/>
            <person name="Hutchinson M.I."/>
            <person name="Powell A.J."/>
            <person name="Barry K."/>
            <person name="Miller A.N."/>
            <person name="Grigoriev I.V."/>
            <person name="Debuchy R."/>
            <person name="Gladieux P."/>
            <person name="Hiltunen Thoren M."/>
            <person name="Johannesson H."/>
        </authorList>
    </citation>
    <scope>NUCLEOTIDE SEQUENCE</scope>
    <source>
        <strain evidence="2">PSN293</strain>
    </source>
</reference>
<keyword evidence="3" id="KW-1185">Reference proteome</keyword>
<dbReference type="AlphaFoldDB" id="A0AAN6Y943"/>
<evidence type="ECO:0000313" key="2">
    <source>
        <dbReference type="EMBL" id="KAK4214378.1"/>
    </source>
</evidence>